<dbReference type="GeneID" id="91107724"/>
<keyword evidence="1" id="KW-0472">Membrane</keyword>
<geneLocation type="plasmid" evidence="2">
    <name>pNMX12-1_234</name>
</geneLocation>
<dbReference type="AlphaFoldDB" id="A0AAU8C8S1"/>
<organism evidence="2">
    <name type="scientific">Halobacterium sp. NMX12-1</name>
    <dbReference type="NCBI Taxonomy" id="3166650"/>
    <lineage>
        <taxon>Archaea</taxon>
        <taxon>Methanobacteriati</taxon>
        <taxon>Methanobacteriota</taxon>
        <taxon>Stenosarchaea group</taxon>
        <taxon>Halobacteria</taxon>
        <taxon>Halobacteriales</taxon>
        <taxon>Halobacteriaceae</taxon>
        <taxon>Halobacterium</taxon>
    </lineage>
</organism>
<proteinExistence type="predicted"/>
<reference evidence="2" key="1">
    <citation type="submission" date="2024-06" db="EMBL/GenBank/DDBJ databases">
        <title>Genome Sequence of an extremely halophilic archaeon isolated from Permian era halite, Salado Formation, Carlsbad, New Mexico: Halobacterium sp. strain NMX12-1.</title>
        <authorList>
            <person name="Sotoa L."/>
            <person name="DasSarma P."/>
            <person name="Anton B.P."/>
            <person name="Vincze T."/>
            <person name="Verma I."/>
            <person name="Eralp B."/>
            <person name="Powers D.W."/>
            <person name="Dozier B.L."/>
            <person name="Roberts R.J."/>
            <person name="DasSarma S."/>
        </authorList>
    </citation>
    <scope>NUCLEOTIDE SEQUENCE</scope>
    <source>
        <strain evidence="2">NMX12-1</strain>
        <plasmid evidence="2">pNMX12-1_234</plasmid>
    </source>
</reference>
<feature type="transmembrane region" description="Helical" evidence="1">
    <location>
        <begin position="79"/>
        <end position="100"/>
    </location>
</feature>
<accession>A0AAU8C8S1</accession>
<evidence type="ECO:0000313" key="2">
    <source>
        <dbReference type="EMBL" id="XCF15253.1"/>
    </source>
</evidence>
<gene>
    <name evidence="2" type="ORF">ABSL23_01200</name>
</gene>
<sequence length="150" mass="16418">MSVISDTIDILNGESAAFAFLPGINYTYFYTFQAGDPGMILAQTLATIFISSTMYNILSNSRITDGEDNDEWSDSERSLGGQSLSVLLLGGVGWLISLGYSIKSLYSLFDQSSVWPEFLVAFSAGFVFLLLSDLVLVQLLPIYEPEEGVK</sequence>
<feature type="transmembrane region" description="Helical" evidence="1">
    <location>
        <begin position="40"/>
        <end position="58"/>
    </location>
</feature>
<evidence type="ECO:0000256" key="1">
    <source>
        <dbReference type="SAM" id="Phobius"/>
    </source>
</evidence>
<keyword evidence="1" id="KW-1133">Transmembrane helix</keyword>
<dbReference type="KEGG" id="hanx:ABSL23_01200"/>
<keyword evidence="1" id="KW-0812">Transmembrane</keyword>
<dbReference type="EMBL" id="CP159203">
    <property type="protein sequence ID" value="XCF15253.1"/>
    <property type="molecule type" value="Genomic_DNA"/>
</dbReference>
<keyword evidence="2" id="KW-0614">Plasmid</keyword>
<feature type="transmembrane region" description="Helical" evidence="1">
    <location>
        <begin position="120"/>
        <end position="143"/>
    </location>
</feature>
<name>A0AAU8C8S1_9EURY</name>
<dbReference type="RefSeq" id="WP_353633368.1">
    <property type="nucleotide sequence ID" value="NZ_CP159203.1"/>
</dbReference>
<protein>
    <submittedName>
        <fullName evidence="2">Uncharacterized protein</fullName>
    </submittedName>
</protein>